<dbReference type="Proteomes" id="UP000277300">
    <property type="component" value="Unassembled WGS sequence"/>
</dbReference>
<dbReference type="AlphaFoldDB" id="A0A3F2RAU6"/>
<name>A0A3F2RAU6_9STRA</name>
<evidence type="ECO:0000313" key="2">
    <source>
        <dbReference type="Proteomes" id="UP000277300"/>
    </source>
</evidence>
<feature type="non-terminal residue" evidence="1">
    <location>
        <position position="52"/>
    </location>
</feature>
<reference evidence="1 2" key="1">
    <citation type="submission" date="2018-07" db="EMBL/GenBank/DDBJ databases">
        <title>Genome sequencing of oomycete isolates from Chile give support for New Zealand origin for Phytophthora kernoviae and make available the first Nothophytophthora sp. genome.</title>
        <authorList>
            <person name="Studholme D.J."/>
            <person name="Sanfuentes E."/>
            <person name="Panda P."/>
            <person name="Hill R."/>
            <person name="Sambles C."/>
            <person name="Grant M."/>
            <person name="Williams N.M."/>
            <person name="Mcdougal R.L."/>
        </authorList>
    </citation>
    <scope>NUCLEOTIDE SEQUENCE [LARGE SCALE GENOMIC DNA]</scope>
    <source>
        <strain evidence="1">Chile6</strain>
    </source>
</reference>
<protein>
    <submittedName>
        <fullName evidence="1">Uncharacterized protein</fullName>
    </submittedName>
</protein>
<proteinExistence type="predicted"/>
<evidence type="ECO:0000313" key="1">
    <source>
        <dbReference type="EMBL" id="RLN50168.1"/>
    </source>
</evidence>
<comment type="caution">
    <text evidence="1">The sequence shown here is derived from an EMBL/GenBank/DDBJ whole genome shotgun (WGS) entry which is preliminary data.</text>
</comment>
<accession>A0A3F2RAU6</accession>
<dbReference type="EMBL" id="MBDO02001200">
    <property type="protein sequence ID" value="RLN50168.1"/>
    <property type="molecule type" value="Genomic_DNA"/>
</dbReference>
<organism evidence="1 2">
    <name type="scientific">Phytophthora kernoviae</name>
    <dbReference type="NCBI Taxonomy" id="325452"/>
    <lineage>
        <taxon>Eukaryota</taxon>
        <taxon>Sar</taxon>
        <taxon>Stramenopiles</taxon>
        <taxon>Oomycota</taxon>
        <taxon>Peronosporomycetes</taxon>
        <taxon>Peronosporales</taxon>
        <taxon>Peronosporaceae</taxon>
        <taxon>Phytophthora</taxon>
    </lineage>
</organism>
<gene>
    <name evidence="1" type="ORF">BBP00_00010070</name>
</gene>
<sequence length="52" mass="6029">MSHMQDDDSNVRDESFVRIFSPLSELELNRSDEPNPRPVDEFRTLLKLVGPV</sequence>